<proteinExistence type="predicted"/>
<dbReference type="RefSeq" id="WP_409339907.1">
    <property type="nucleotide sequence ID" value="NZ_JADEXF010000208.1"/>
</dbReference>
<dbReference type="Proteomes" id="UP000647836">
    <property type="component" value="Unassembled WGS sequence"/>
</dbReference>
<organism evidence="4 5">
    <name type="scientific">Nostoc cf. edaphicum LEGE 07299</name>
    <dbReference type="NCBI Taxonomy" id="2777974"/>
    <lineage>
        <taxon>Bacteria</taxon>
        <taxon>Bacillati</taxon>
        <taxon>Cyanobacteriota</taxon>
        <taxon>Cyanophyceae</taxon>
        <taxon>Nostocales</taxon>
        <taxon>Nostocaceae</taxon>
        <taxon>Nostoc</taxon>
    </lineage>
</organism>
<dbReference type="InterPro" id="IPR036097">
    <property type="entry name" value="HisK_dim/P_sf"/>
</dbReference>
<dbReference type="PANTHER" id="PTHR43394:SF1">
    <property type="entry name" value="ATP-BINDING CASSETTE SUB-FAMILY B MEMBER 10, MITOCHONDRIAL"/>
    <property type="match status" value="1"/>
</dbReference>
<dbReference type="GO" id="GO:0005524">
    <property type="term" value="F:ATP binding"/>
    <property type="evidence" value="ECO:0007669"/>
    <property type="project" value="UniProtKB-KW"/>
</dbReference>
<dbReference type="Gene3D" id="3.40.50.300">
    <property type="entry name" value="P-loop containing nucleotide triphosphate hydrolases"/>
    <property type="match status" value="1"/>
</dbReference>
<evidence type="ECO:0000256" key="2">
    <source>
        <dbReference type="ARBA" id="ARBA00012438"/>
    </source>
</evidence>
<keyword evidence="4" id="KW-0067">ATP-binding</keyword>
<comment type="caution">
    <text evidence="4">The sequence shown here is derived from an EMBL/GenBank/DDBJ whole genome shotgun (WGS) entry which is preliminary data.</text>
</comment>
<evidence type="ECO:0000256" key="1">
    <source>
        <dbReference type="ARBA" id="ARBA00000085"/>
    </source>
</evidence>
<dbReference type="SUPFAM" id="SSF47384">
    <property type="entry name" value="Homodimeric domain of signal transducing histidine kinase"/>
    <property type="match status" value="1"/>
</dbReference>
<dbReference type="Gene3D" id="1.10.287.130">
    <property type="match status" value="1"/>
</dbReference>
<dbReference type="PANTHER" id="PTHR43394">
    <property type="entry name" value="ATP-DEPENDENT PERMEASE MDL1, MITOCHONDRIAL"/>
    <property type="match status" value="1"/>
</dbReference>
<dbReference type="InterPro" id="IPR039421">
    <property type="entry name" value="Type_1_exporter"/>
</dbReference>
<evidence type="ECO:0000259" key="3">
    <source>
        <dbReference type="Pfam" id="PF00512"/>
    </source>
</evidence>
<feature type="non-terminal residue" evidence="4">
    <location>
        <position position="1"/>
    </location>
</feature>
<protein>
    <recommendedName>
        <fullName evidence="2">histidine kinase</fullName>
        <ecNumber evidence="2">2.7.13.3</ecNumber>
    </recommendedName>
</protein>
<keyword evidence="5" id="KW-1185">Reference proteome</keyword>
<name>A0ABR9TX85_9NOSO</name>
<feature type="domain" description="Signal transduction histidine kinase dimerisation/phosphoacceptor" evidence="3">
    <location>
        <begin position="58"/>
        <end position="108"/>
    </location>
</feature>
<dbReference type="SUPFAM" id="SSF52540">
    <property type="entry name" value="P-loop containing nucleoside triphosphate hydrolases"/>
    <property type="match status" value="1"/>
</dbReference>
<comment type="catalytic activity">
    <reaction evidence="1">
        <text>ATP + protein L-histidine = ADP + protein N-phospho-L-histidine.</text>
        <dbReference type="EC" id="2.7.13.3"/>
    </reaction>
</comment>
<dbReference type="InterPro" id="IPR003661">
    <property type="entry name" value="HisK_dim/P_dom"/>
</dbReference>
<gene>
    <name evidence="4" type="ORF">IQ229_08375</name>
</gene>
<dbReference type="EC" id="2.7.13.3" evidence="2"/>
<dbReference type="EMBL" id="JADEXF010000208">
    <property type="protein sequence ID" value="MBE9104958.1"/>
    <property type="molecule type" value="Genomic_DNA"/>
</dbReference>
<evidence type="ECO:0000313" key="4">
    <source>
        <dbReference type="EMBL" id="MBE9104958.1"/>
    </source>
</evidence>
<reference evidence="4 5" key="1">
    <citation type="submission" date="2020-10" db="EMBL/GenBank/DDBJ databases">
        <authorList>
            <person name="Castelo-Branco R."/>
            <person name="Eusebio N."/>
            <person name="Adriana R."/>
            <person name="Vieira A."/>
            <person name="Brugerolle De Fraissinette N."/>
            <person name="Rezende De Castro R."/>
            <person name="Schneider M.P."/>
            <person name="Vasconcelos V."/>
            <person name="Leao P.N."/>
        </authorList>
    </citation>
    <scope>NUCLEOTIDE SEQUENCE [LARGE SCALE GENOMIC DNA]</scope>
    <source>
        <strain evidence="4 5">LEGE 07299</strain>
    </source>
</reference>
<dbReference type="InterPro" id="IPR027417">
    <property type="entry name" value="P-loop_NTPase"/>
</dbReference>
<dbReference type="Pfam" id="PF00512">
    <property type="entry name" value="HisKA"/>
    <property type="match status" value="1"/>
</dbReference>
<sequence length="195" mass="22443">LSTVQKADQIAVLDQGQVVEVGTHETLLQKGGYYSRLYSMQFADQTEVSTKTNPSFNRISHELRTRLNSMIGFLGLLVDDLVDNSQERQELIDQSYNSALRVLNAIDLFSDVVNLKINWQLSSDIDQNQDEHNQYQNFSHISDEFRTRLYPLISSLRLLADKLESEPQKQNLLIAESYQSAIYLLDVLKLFEKKI</sequence>
<evidence type="ECO:0000313" key="5">
    <source>
        <dbReference type="Proteomes" id="UP000647836"/>
    </source>
</evidence>
<keyword evidence="4" id="KW-0547">Nucleotide-binding</keyword>
<accession>A0ABR9TX85</accession>
<dbReference type="CDD" id="cd00082">
    <property type="entry name" value="HisKA"/>
    <property type="match status" value="1"/>
</dbReference>